<dbReference type="EMBL" id="CAJVPM010040021">
    <property type="protein sequence ID" value="CAG8702301.1"/>
    <property type="molecule type" value="Genomic_DNA"/>
</dbReference>
<feature type="non-terminal residue" evidence="1">
    <location>
        <position position="121"/>
    </location>
</feature>
<reference evidence="1" key="1">
    <citation type="submission" date="2021-06" db="EMBL/GenBank/DDBJ databases">
        <authorList>
            <person name="Kallberg Y."/>
            <person name="Tangrot J."/>
            <person name="Rosling A."/>
        </authorList>
    </citation>
    <scope>NUCLEOTIDE SEQUENCE</scope>
    <source>
        <strain evidence="1">AU212A</strain>
    </source>
</reference>
<accession>A0ACA9PD07</accession>
<organism evidence="1 2">
    <name type="scientific">Scutellospora calospora</name>
    <dbReference type="NCBI Taxonomy" id="85575"/>
    <lineage>
        <taxon>Eukaryota</taxon>
        <taxon>Fungi</taxon>
        <taxon>Fungi incertae sedis</taxon>
        <taxon>Mucoromycota</taxon>
        <taxon>Glomeromycotina</taxon>
        <taxon>Glomeromycetes</taxon>
        <taxon>Diversisporales</taxon>
        <taxon>Gigasporaceae</taxon>
        <taxon>Scutellospora</taxon>
    </lineage>
</organism>
<comment type="caution">
    <text evidence="1">The sequence shown here is derived from an EMBL/GenBank/DDBJ whole genome shotgun (WGS) entry which is preliminary data.</text>
</comment>
<gene>
    <name evidence="1" type="ORF">SCALOS_LOCUS10542</name>
</gene>
<protein>
    <submittedName>
        <fullName evidence="1">7426_t:CDS:1</fullName>
    </submittedName>
</protein>
<keyword evidence="2" id="KW-1185">Reference proteome</keyword>
<sequence>GEVAGMKLAHEKLSWKRLFEPSINMCRNGFPITPELRLRLERSHREIMHNPQLSEIYAPNGILLKEGQILYRTKFANTLEIIANNHTEFYRATGGIMTLEDLENYKPIVREPVIGYYHDRK</sequence>
<dbReference type="Proteomes" id="UP000789860">
    <property type="component" value="Unassembled WGS sequence"/>
</dbReference>
<proteinExistence type="predicted"/>
<name>A0ACA9PD07_9GLOM</name>
<evidence type="ECO:0000313" key="2">
    <source>
        <dbReference type="Proteomes" id="UP000789860"/>
    </source>
</evidence>
<feature type="non-terminal residue" evidence="1">
    <location>
        <position position="1"/>
    </location>
</feature>
<evidence type="ECO:0000313" key="1">
    <source>
        <dbReference type="EMBL" id="CAG8702301.1"/>
    </source>
</evidence>